<reference evidence="2 3" key="1">
    <citation type="journal article" date="2019" name="Int. J. Syst. Evol. Microbiol.">
        <title>The Global Catalogue of Microorganisms (GCM) 10K type strain sequencing project: providing services to taxonomists for standard genome sequencing and annotation.</title>
        <authorList>
            <consortium name="The Broad Institute Genomics Platform"/>
            <consortium name="The Broad Institute Genome Sequencing Center for Infectious Disease"/>
            <person name="Wu L."/>
            <person name="Ma J."/>
        </authorList>
    </citation>
    <scope>NUCLEOTIDE SEQUENCE [LARGE SCALE GENOMIC DNA]</scope>
    <source>
        <strain evidence="2 3">JCM 6886</strain>
    </source>
</reference>
<dbReference type="Pfam" id="PF03692">
    <property type="entry name" value="CxxCxxCC"/>
    <property type="match status" value="1"/>
</dbReference>
<evidence type="ECO:0000256" key="1">
    <source>
        <dbReference type="HAMAP-Rule" id="MF_00676"/>
    </source>
</evidence>
<dbReference type="Proteomes" id="UP001501476">
    <property type="component" value="Unassembled WGS sequence"/>
</dbReference>
<dbReference type="NCBIfam" id="NF003507">
    <property type="entry name" value="PRK05170.2-5"/>
    <property type="match status" value="1"/>
</dbReference>
<evidence type="ECO:0000313" key="3">
    <source>
        <dbReference type="Proteomes" id="UP001501476"/>
    </source>
</evidence>
<dbReference type="InterPro" id="IPR008228">
    <property type="entry name" value="UCP006173"/>
</dbReference>
<dbReference type="PANTHER" id="PTHR37421">
    <property type="entry name" value="UPF0260 PROTEIN YCGN"/>
    <property type="match status" value="1"/>
</dbReference>
<dbReference type="EMBL" id="BAAADG010000004">
    <property type="protein sequence ID" value="GAA0222548.1"/>
    <property type="molecule type" value="Genomic_DNA"/>
</dbReference>
<gene>
    <name evidence="2" type="ORF">GCM10008964_12600</name>
</gene>
<comment type="similarity">
    <text evidence="1">Belongs to the UPF0260 family.</text>
</comment>
<dbReference type="InterPro" id="IPR005358">
    <property type="entry name" value="Puta_zinc/iron-chelating_dom"/>
</dbReference>
<keyword evidence="3" id="KW-1185">Reference proteome</keyword>
<protein>
    <recommendedName>
        <fullName evidence="1">UPF0260 protein GCM10008964_12600</fullName>
    </recommendedName>
</protein>
<accession>A0ABN0TIH3</accession>
<organism evidence="2 3">
    <name type="scientific">Methylophaga marina</name>
    <dbReference type="NCBI Taxonomy" id="45495"/>
    <lineage>
        <taxon>Bacteria</taxon>
        <taxon>Pseudomonadati</taxon>
        <taxon>Pseudomonadota</taxon>
        <taxon>Gammaproteobacteria</taxon>
        <taxon>Thiotrichales</taxon>
        <taxon>Piscirickettsiaceae</taxon>
        <taxon>Methylophaga</taxon>
    </lineage>
</organism>
<evidence type="ECO:0000313" key="2">
    <source>
        <dbReference type="EMBL" id="GAA0222548.1"/>
    </source>
</evidence>
<dbReference type="NCBIfam" id="NF003501">
    <property type="entry name" value="PRK05170.1-5"/>
    <property type="match status" value="1"/>
</dbReference>
<name>A0ABN0TIH3_9GAMM</name>
<proteinExistence type="inferred from homology"/>
<comment type="caution">
    <text evidence="2">The sequence shown here is derived from an EMBL/GenBank/DDBJ whole genome shotgun (WGS) entry which is preliminary data.</text>
</comment>
<sequence>MRGVSKLDRAIESVMTKQDKTSTEFWKHKRLSQMTHDEWESLCDGCGRCCLHKLEDEDDGRMYYTKAACSLLDINSCRCKDYDNRQTIVPDCIQLSIENAHYFDWLPATCAYRLLAEGEDLPEWHPLITGNPDSVHQAGISVREIAQPEDDVEELTEAIISLSYEAD</sequence>
<dbReference type="PIRSF" id="PIRSF006173">
    <property type="entry name" value="UCP006173"/>
    <property type="match status" value="1"/>
</dbReference>
<dbReference type="PANTHER" id="PTHR37421:SF1">
    <property type="entry name" value="UPF0260 PROTEIN YCGN"/>
    <property type="match status" value="1"/>
</dbReference>
<dbReference type="HAMAP" id="MF_00676">
    <property type="entry name" value="UPF0260"/>
    <property type="match status" value="1"/>
</dbReference>